<proteinExistence type="predicted"/>
<accession>A0A6C0E5L7</accession>
<dbReference type="GO" id="GO:0016020">
    <property type="term" value="C:membrane"/>
    <property type="evidence" value="ECO:0007669"/>
    <property type="project" value="GOC"/>
</dbReference>
<dbReference type="InterPro" id="IPR008441">
    <property type="entry name" value="AfumC-like_glycosyl_Trfase"/>
</dbReference>
<dbReference type="InterPro" id="IPR051706">
    <property type="entry name" value="Glycosyltransferase_domain"/>
</dbReference>
<dbReference type="SUPFAM" id="SSF53448">
    <property type="entry name" value="Nucleotide-diphospho-sugar transferases"/>
    <property type="match status" value="1"/>
</dbReference>
<evidence type="ECO:0000313" key="1">
    <source>
        <dbReference type="EMBL" id="QHT23569.1"/>
    </source>
</evidence>
<dbReference type="Gene3D" id="3.90.550.20">
    <property type="match status" value="1"/>
</dbReference>
<dbReference type="PANTHER" id="PTHR32385:SF22">
    <property type="entry name" value="MANNOSYL PHOSPHORYLINOSITOL CERAMIDE SYNTHASE SUR1"/>
    <property type="match status" value="1"/>
</dbReference>
<organism evidence="1">
    <name type="scientific">viral metagenome</name>
    <dbReference type="NCBI Taxonomy" id="1070528"/>
    <lineage>
        <taxon>unclassified sequences</taxon>
        <taxon>metagenomes</taxon>
        <taxon>organismal metagenomes</taxon>
    </lineage>
</organism>
<dbReference type="GO" id="GO:0051999">
    <property type="term" value="P:mannosyl-inositol phosphorylceramide biosynthetic process"/>
    <property type="evidence" value="ECO:0007669"/>
    <property type="project" value="TreeGrafter"/>
</dbReference>
<evidence type="ECO:0008006" key="2">
    <source>
        <dbReference type="Google" id="ProtNLM"/>
    </source>
</evidence>
<reference evidence="1" key="1">
    <citation type="journal article" date="2020" name="Nature">
        <title>Giant virus diversity and host interactions through global metagenomics.</title>
        <authorList>
            <person name="Schulz F."/>
            <person name="Roux S."/>
            <person name="Paez-Espino D."/>
            <person name="Jungbluth S."/>
            <person name="Walsh D.A."/>
            <person name="Denef V.J."/>
            <person name="McMahon K.D."/>
            <person name="Konstantinidis K.T."/>
            <person name="Eloe-Fadrosh E.A."/>
            <person name="Kyrpides N.C."/>
            <person name="Woyke T."/>
        </authorList>
    </citation>
    <scope>NUCLEOTIDE SEQUENCE</scope>
    <source>
        <strain evidence="1">GVMAG-M-3300023179-116</strain>
    </source>
</reference>
<sequence>MTLIFLSFNLNVNLQQEKSSYFIPKTIWVYWDNPELPKLIDLIKENNATKLQDWEIIYLNELNIDNYISKDVYPEKFNTLGIQHKADWIRLYLLNKHGGTWIDASIIINDINAVVKLYNDSIKIQSQFTGFNFKNYENGAFSNKGVPLYVENWFIMVPINSKVINLWLIQYERAIQMGFQNYRKLLDVEKIDTSKVYPNSSGVYLTQHACLQYVFQKQLDFSSTPTIILPAENDMLKIRFDCKLNNECTMNTIKNRGDEVYSLPYIKLVSGERNSGIDISDYFQR</sequence>
<protein>
    <recommendedName>
        <fullName evidence="2">Nucleotide-diphospho-sugar transferase domain-containing protein</fullName>
    </recommendedName>
</protein>
<dbReference type="AlphaFoldDB" id="A0A6C0E5L7"/>
<dbReference type="Pfam" id="PF05704">
    <property type="entry name" value="Caps_synth"/>
    <property type="match status" value="1"/>
</dbReference>
<name>A0A6C0E5L7_9ZZZZ</name>
<dbReference type="GO" id="GO:0000030">
    <property type="term" value="F:mannosyltransferase activity"/>
    <property type="evidence" value="ECO:0007669"/>
    <property type="project" value="TreeGrafter"/>
</dbReference>
<dbReference type="EMBL" id="MN739732">
    <property type="protein sequence ID" value="QHT23569.1"/>
    <property type="molecule type" value="Genomic_DNA"/>
</dbReference>
<dbReference type="InterPro" id="IPR029044">
    <property type="entry name" value="Nucleotide-diphossugar_trans"/>
</dbReference>
<dbReference type="PANTHER" id="PTHR32385">
    <property type="entry name" value="MANNOSYL PHOSPHORYLINOSITOL CERAMIDE SYNTHASE"/>
    <property type="match status" value="1"/>
</dbReference>